<sequence>MKGCELCRYPARIYCEADGASLCSHCDEKVHSANFLVAKHSRCLLCHVCQSPTPWKASGTKLGPTVSVCDTCVLLNCSGKQGRGPEGDEEAVHGGNENDETEDDFEGEDYSDDDDDEDGSYGDDEEDGDNQVVPWSSTPPPPPVASSSSSEEVSSWRRISSARASGEGVSSLKRTRQNSDLDSDGEIGSTSSRFNHNIPLAVTSCQASENDEATSSVSRRSLKVLRRTSEAFESQRVQESNETESRSSVAMILNSLRELQQNTISDDENPSSMVLEICRLSRDPICFSPIPSSNRDKRS</sequence>
<gene>
    <name evidence="1" type="ORF">LOK49_LG07G03236</name>
</gene>
<keyword evidence="2" id="KW-1185">Reference proteome</keyword>
<comment type="caution">
    <text evidence="1">The sequence shown here is derived from an EMBL/GenBank/DDBJ whole genome shotgun (WGS) entry which is preliminary data.</text>
</comment>
<proteinExistence type="predicted"/>
<reference evidence="1 2" key="1">
    <citation type="journal article" date="2022" name="Plant J.">
        <title>Chromosome-level genome of Camellia lanceoleosa provides a valuable resource for understanding genome evolution and self-incompatibility.</title>
        <authorList>
            <person name="Gong W."/>
            <person name="Xiao S."/>
            <person name="Wang L."/>
            <person name="Liao Z."/>
            <person name="Chang Y."/>
            <person name="Mo W."/>
            <person name="Hu G."/>
            <person name="Li W."/>
            <person name="Zhao G."/>
            <person name="Zhu H."/>
            <person name="Hu X."/>
            <person name="Ji K."/>
            <person name="Xiang X."/>
            <person name="Song Q."/>
            <person name="Yuan D."/>
            <person name="Jin S."/>
            <person name="Zhang L."/>
        </authorList>
    </citation>
    <scope>NUCLEOTIDE SEQUENCE [LARGE SCALE GENOMIC DNA]</scope>
    <source>
        <strain evidence="1">SQ_2022a</strain>
    </source>
</reference>
<protein>
    <submittedName>
        <fullName evidence="1">B-box domain protein 30</fullName>
    </submittedName>
</protein>
<evidence type="ECO:0000313" key="1">
    <source>
        <dbReference type="EMBL" id="KAI8008250.1"/>
    </source>
</evidence>
<accession>A0ACC0H6M1</accession>
<organism evidence="1 2">
    <name type="scientific">Camellia lanceoleosa</name>
    <dbReference type="NCBI Taxonomy" id="1840588"/>
    <lineage>
        <taxon>Eukaryota</taxon>
        <taxon>Viridiplantae</taxon>
        <taxon>Streptophyta</taxon>
        <taxon>Embryophyta</taxon>
        <taxon>Tracheophyta</taxon>
        <taxon>Spermatophyta</taxon>
        <taxon>Magnoliopsida</taxon>
        <taxon>eudicotyledons</taxon>
        <taxon>Gunneridae</taxon>
        <taxon>Pentapetalae</taxon>
        <taxon>asterids</taxon>
        <taxon>Ericales</taxon>
        <taxon>Theaceae</taxon>
        <taxon>Camellia</taxon>
    </lineage>
</organism>
<evidence type="ECO:0000313" key="2">
    <source>
        <dbReference type="Proteomes" id="UP001060215"/>
    </source>
</evidence>
<dbReference type="EMBL" id="CM045764">
    <property type="protein sequence ID" value="KAI8008250.1"/>
    <property type="molecule type" value="Genomic_DNA"/>
</dbReference>
<dbReference type="Proteomes" id="UP001060215">
    <property type="component" value="Chromosome 7"/>
</dbReference>
<name>A0ACC0H6M1_9ERIC</name>